<dbReference type="RefSeq" id="WP_153188282.1">
    <property type="nucleotide sequence ID" value="NZ_RDFA01000007.1"/>
</dbReference>
<dbReference type="AlphaFoldDB" id="A0A498KRC2"/>
<name>A0A498KRC2_9EURY</name>
<sequence length="480" mass="55577">MGYSELYDRFLRIESELDPFSITVDGVPVWERVRLPVFREILQQTGEWGQEVQKVEKSISNLLKGGYLLARNAVYRNPYRADSHDFLFWGFERRKQLEEGHYWDLFCDPLYERLDFDYLHLEEPHLNGHLRPVQTERFRYLDRIEYMSTIKRSLGIASGDIPKPQRTALEALSERFNEEFDVSVDISERASFRLALRASTRSSYRKLLERIDPAMVFVVVSFQKETFVEVCNELDIPVVELQHGILAQYEYGFPGFRTKETFPDYFFSFGEYWNDRVDLPIQDDKIRAIGYGHFDRQRERFSNTTTGDDVVFISQGNVGEKLSKAALELSRHPSIDDSNIVYKLHPGEYGRWQADYPWLRESDLRVVGKSGPDLYELFADAYAQVGVYSTAVYEGLGFGLTTYLYDLPGVEELEDLVTTGYAQLVSSPEELATTLTERQQPRVDSAAFFAPNPHRNFVEAVRDIQTAHDLDLDITLSDGK</sequence>
<dbReference type="Proteomes" id="UP000289691">
    <property type="component" value="Unassembled WGS sequence"/>
</dbReference>
<dbReference type="EMBL" id="RDFA01000007">
    <property type="protein sequence ID" value="RXK46932.1"/>
    <property type="molecule type" value="Genomic_DNA"/>
</dbReference>
<evidence type="ECO:0000313" key="1">
    <source>
        <dbReference type="EMBL" id="RXK46932.1"/>
    </source>
</evidence>
<keyword evidence="2" id="KW-1185">Reference proteome</keyword>
<gene>
    <name evidence="1" type="ORF">EAF64_17450</name>
</gene>
<comment type="caution">
    <text evidence="1">The sequence shown here is derived from an EMBL/GenBank/DDBJ whole genome shotgun (WGS) entry which is preliminary data.</text>
</comment>
<evidence type="ECO:0000313" key="2">
    <source>
        <dbReference type="Proteomes" id="UP000289691"/>
    </source>
</evidence>
<proteinExistence type="predicted"/>
<evidence type="ECO:0008006" key="3">
    <source>
        <dbReference type="Google" id="ProtNLM"/>
    </source>
</evidence>
<protein>
    <recommendedName>
        <fullName evidence="3">Capsule polysaccharide biosynthesis protein</fullName>
    </recommendedName>
</protein>
<dbReference type="OrthoDB" id="76247at2157"/>
<accession>A0A498KRC2</accession>
<reference evidence="1 2" key="1">
    <citation type="submission" date="2019-01" db="EMBL/GenBank/DDBJ databases">
        <title>Halorientalis sp. F13-25 a new haloarchaeum isolated from hypersaline water.</title>
        <authorList>
            <person name="Ana D.-V."/>
            <person name="Cristina S.-P."/>
            <person name="Antonio V."/>
        </authorList>
    </citation>
    <scope>NUCLEOTIDE SEQUENCE [LARGE SCALE GENOMIC DNA]</scope>
    <source>
        <strain evidence="1 2">F13-25</strain>
    </source>
</reference>
<organism evidence="1 2">
    <name type="scientific">Halorientalis pallida</name>
    <dbReference type="NCBI Taxonomy" id="2479928"/>
    <lineage>
        <taxon>Archaea</taxon>
        <taxon>Methanobacteriati</taxon>
        <taxon>Methanobacteriota</taxon>
        <taxon>Stenosarchaea group</taxon>
        <taxon>Halobacteria</taxon>
        <taxon>Halobacteriales</taxon>
        <taxon>Haloarculaceae</taxon>
        <taxon>Halorientalis</taxon>
    </lineage>
</organism>